<accession>A0A392VFA3</accession>
<keyword evidence="2" id="KW-1185">Reference proteome</keyword>
<feature type="non-terminal residue" evidence="1">
    <location>
        <position position="27"/>
    </location>
</feature>
<reference evidence="1 2" key="1">
    <citation type="journal article" date="2018" name="Front. Plant Sci.">
        <title>Red Clover (Trifolium pratense) and Zigzag Clover (T. medium) - A Picture of Genomic Similarities and Differences.</title>
        <authorList>
            <person name="Dluhosova J."/>
            <person name="Istvanek J."/>
            <person name="Nedelnik J."/>
            <person name="Repkova J."/>
        </authorList>
    </citation>
    <scope>NUCLEOTIDE SEQUENCE [LARGE SCALE GENOMIC DNA]</scope>
    <source>
        <strain evidence="2">cv. 10/8</strain>
        <tissue evidence="1">Leaf</tissue>
    </source>
</reference>
<organism evidence="1 2">
    <name type="scientific">Trifolium medium</name>
    <dbReference type="NCBI Taxonomy" id="97028"/>
    <lineage>
        <taxon>Eukaryota</taxon>
        <taxon>Viridiplantae</taxon>
        <taxon>Streptophyta</taxon>
        <taxon>Embryophyta</taxon>
        <taxon>Tracheophyta</taxon>
        <taxon>Spermatophyta</taxon>
        <taxon>Magnoliopsida</taxon>
        <taxon>eudicotyledons</taxon>
        <taxon>Gunneridae</taxon>
        <taxon>Pentapetalae</taxon>
        <taxon>rosids</taxon>
        <taxon>fabids</taxon>
        <taxon>Fabales</taxon>
        <taxon>Fabaceae</taxon>
        <taxon>Papilionoideae</taxon>
        <taxon>50 kb inversion clade</taxon>
        <taxon>NPAAA clade</taxon>
        <taxon>Hologalegina</taxon>
        <taxon>IRL clade</taxon>
        <taxon>Trifolieae</taxon>
        <taxon>Trifolium</taxon>
    </lineage>
</organism>
<dbReference type="EMBL" id="LXQA011157135">
    <property type="protein sequence ID" value="MCI87086.1"/>
    <property type="molecule type" value="Genomic_DNA"/>
</dbReference>
<evidence type="ECO:0000313" key="1">
    <source>
        <dbReference type="EMBL" id="MCI87086.1"/>
    </source>
</evidence>
<name>A0A392VFA3_9FABA</name>
<protein>
    <submittedName>
        <fullName evidence="1">Uncharacterized protein</fullName>
    </submittedName>
</protein>
<dbReference type="Proteomes" id="UP000265520">
    <property type="component" value="Unassembled WGS sequence"/>
</dbReference>
<comment type="caution">
    <text evidence="1">The sequence shown here is derived from an EMBL/GenBank/DDBJ whole genome shotgun (WGS) entry which is preliminary data.</text>
</comment>
<sequence length="27" mass="3104">MQEELRSSQGKETLSIIGRRSFFCKAT</sequence>
<proteinExistence type="predicted"/>
<dbReference type="AlphaFoldDB" id="A0A392VFA3"/>
<evidence type="ECO:0000313" key="2">
    <source>
        <dbReference type="Proteomes" id="UP000265520"/>
    </source>
</evidence>